<keyword evidence="3" id="KW-0833">Ubl conjugation pathway</keyword>
<evidence type="ECO:0000256" key="5">
    <source>
        <dbReference type="SAM" id="MobiDB-lite"/>
    </source>
</evidence>
<feature type="domain" description="Rhodanese" evidence="6">
    <location>
        <begin position="178"/>
        <end position="298"/>
    </location>
</feature>
<dbReference type="Gene3D" id="3.40.250.10">
    <property type="entry name" value="Rhodanese-like domain"/>
    <property type="match status" value="1"/>
</dbReference>
<dbReference type="InterPro" id="IPR001394">
    <property type="entry name" value="Peptidase_C19_UCH"/>
</dbReference>
<dbReference type="Proteomes" id="UP000027135">
    <property type="component" value="Unassembled WGS sequence"/>
</dbReference>
<dbReference type="InterPro" id="IPR015063">
    <property type="entry name" value="USP8_dimer"/>
</dbReference>
<dbReference type="Gene3D" id="1.20.58.80">
    <property type="entry name" value="Phosphotransferase system, lactose/cellobiose-type IIA subunit"/>
    <property type="match status" value="1"/>
</dbReference>
<reference evidence="8 9" key="1">
    <citation type="journal article" date="2014" name="Nat. Commun.">
        <title>Molecular traces of alternative social organization in a termite genome.</title>
        <authorList>
            <person name="Terrapon N."/>
            <person name="Li C."/>
            <person name="Robertson H.M."/>
            <person name="Ji L."/>
            <person name="Meng X."/>
            <person name="Booth W."/>
            <person name="Chen Z."/>
            <person name="Childers C.P."/>
            <person name="Glastad K.M."/>
            <person name="Gokhale K."/>
            <person name="Gowin J."/>
            <person name="Gronenberg W."/>
            <person name="Hermansen R.A."/>
            <person name="Hu H."/>
            <person name="Hunt B.G."/>
            <person name="Huylmans A.K."/>
            <person name="Khalil S.M."/>
            <person name="Mitchell R.D."/>
            <person name="Munoz-Torres M.C."/>
            <person name="Mustard J.A."/>
            <person name="Pan H."/>
            <person name="Reese J.T."/>
            <person name="Scharf M.E."/>
            <person name="Sun F."/>
            <person name="Vogel H."/>
            <person name="Xiao J."/>
            <person name="Yang W."/>
            <person name="Yang Z."/>
            <person name="Yang Z."/>
            <person name="Zhou J."/>
            <person name="Zhu J."/>
            <person name="Brent C.S."/>
            <person name="Elsik C.G."/>
            <person name="Goodisman M.A."/>
            <person name="Liberles D.A."/>
            <person name="Roe R.M."/>
            <person name="Vargo E.L."/>
            <person name="Vilcinskas A."/>
            <person name="Wang J."/>
            <person name="Bornberg-Bauer E."/>
            <person name="Korb J."/>
            <person name="Zhang G."/>
            <person name="Liebig J."/>
        </authorList>
    </citation>
    <scope>NUCLEOTIDE SEQUENCE [LARGE SCALE GENOMIC DNA]</scope>
    <source>
        <tissue evidence="8">Whole organism</tissue>
    </source>
</reference>
<dbReference type="SUPFAM" id="SSF54001">
    <property type="entry name" value="Cysteine proteinases"/>
    <property type="match status" value="1"/>
</dbReference>
<dbReference type="GO" id="GO:0006508">
    <property type="term" value="P:proteolysis"/>
    <property type="evidence" value="ECO:0007669"/>
    <property type="project" value="UniProtKB-KW"/>
</dbReference>
<dbReference type="STRING" id="136037.A0A067QS86"/>
<keyword evidence="4" id="KW-0175">Coiled coil</keyword>
<keyword evidence="3" id="KW-0645">Protease</keyword>
<dbReference type="PANTHER" id="PTHR21646:SF46">
    <property type="entry name" value="UBIQUITIN CARBOXYL-TERMINAL HYDROLASE"/>
    <property type="match status" value="1"/>
</dbReference>
<feature type="region of interest" description="Disordered" evidence="5">
    <location>
        <begin position="489"/>
        <end position="576"/>
    </location>
</feature>
<feature type="domain" description="USP" evidence="7">
    <location>
        <begin position="633"/>
        <end position="957"/>
    </location>
</feature>
<dbReference type="PANTHER" id="PTHR21646">
    <property type="entry name" value="UBIQUITIN CARBOXYL-TERMINAL HYDROLASE"/>
    <property type="match status" value="1"/>
</dbReference>
<proteinExistence type="inferred from homology"/>
<organism evidence="8 9">
    <name type="scientific">Zootermopsis nevadensis</name>
    <name type="common">Dampwood termite</name>
    <dbReference type="NCBI Taxonomy" id="136037"/>
    <lineage>
        <taxon>Eukaryota</taxon>
        <taxon>Metazoa</taxon>
        <taxon>Ecdysozoa</taxon>
        <taxon>Arthropoda</taxon>
        <taxon>Hexapoda</taxon>
        <taxon>Insecta</taxon>
        <taxon>Pterygota</taxon>
        <taxon>Neoptera</taxon>
        <taxon>Polyneoptera</taxon>
        <taxon>Dictyoptera</taxon>
        <taxon>Blattodea</taxon>
        <taxon>Blattoidea</taxon>
        <taxon>Termitoidae</taxon>
        <taxon>Termopsidae</taxon>
        <taxon>Zootermopsis</taxon>
    </lineage>
</organism>
<evidence type="ECO:0000256" key="1">
    <source>
        <dbReference type="ARBA" id="ARBA00000707"/>
    </source>
</evidence>
<dbReference type="InterPro" id="IPR050185">
    <property type="entry name" value="Ub_carboxyl-term_hydrolase"/>
</dbReference>
<dbReference type="GO" id="GO:0016579">
    <property type="term" value="P:protein deubiquitination"/>
    <property type="evidence" value="ECO:0007669"/>
    <property type="project" value="InterPro"/>
</dbReference>
<accession>A0A067QS86</accession>
<dbReference type="PROSITE" id="PS50235">
    <property type="entry name" value="USP_3"/>
    <property type="match status" value="1"/>
</dbReference>
<dbReference type="CDD" id="cd06503">
    <property type="entry name" value="ATP-synt_Fo_b"/>
    <property type="match status" value="1"/>
</dbReference>
<evidence type="ECO:0000259" key="6">
    <source>
        <dbReference type="PROSITE" id="PS50206"/>
    </source>
</evidence>
<dbReference type="AlphaFoldDB" id="A0A067QS86"/>
<comment type="similarity">
    <text evidence="2 3">Belongs to the peptidase C19 family.</text>
</comment>
<evidence type="ECO:0000313" key="9">
    <source>
        <dbReference type="Proteomes" id="UP000027135"/>
    </source>
</evidence>
<name>A0A067QS86_ZOONE</name>
<comment type="catalytic activity">
    <reaction evidence="1 3">
        <text>Thiol-dependent hydrolysis of ester, thioester, amide, peptide and isopeptide bonds formed by the C-terminal Gly of ubiquitin (a 76-residue protein attached to proteins as an intracellular targeting signal).</text>
        <dbReference type="EC" id="3.4.19.12"/>
    </reaction>
</comment>
<evidence type="ECO:0000256" key="4">
    <source>
        <dbReference type="SAM" id="Coils"/>
    </source>
</evidence>
<feature type="coiled-coil region" evidence="4">
    <location>
        <begin position="99"/>
        <end position="144"/>
    </location>
</feature>
<dbReference type="eggNOG" id="KOG1868">
    <property type="taxonomic scope" value="Eukaryota"/>
</dbReference>
<dbReference type="EC" id="3.4.19.12" evidence="3"/>
<feature type="compositionally biased region" description="Basic and acidic residues" evidence="5">
    <location>
        <begin position="489"/>
        <end position="554"/>
    </location>
</feature>
<evidence type="ECO:0000259" key="7">
    <source>
        <dbReference type="PROSITE" id="PS50235"/>
    </source>
</evidence>
<dbReference type="OrthoDB" id="292964at2759"/>
<evidence type="ECO:0000313" key="8">
    <source>
        <dbReference type="EMBL" id="KDR11612.1"/>
    </source>
</evidence>
<dbReference type="InterPro" id="IPR036873">
    <property type="entry name" value="Rhodanese-like_dom_sf"/>
</dbReference>
<dbReference type="Pfam" id="PF08969">
    <property type="entry name" value="USP8_dimer"/>
    <property type="match status" value="1"/>
</dbReference>
<keyword evidence="9" id="KW-1185">Reference proteome</keyword>
<evidence type="ECO:0000256" key="2">
    <source>
        <dbReference type="ARBA" id="ARBA00009085"/>
    </source>
</evidence>
<dbReference type="PROSITE" id="PS50206">
    <property type="entry name" value="RHODANESE_3"/>
    <property type="match status" value="1"/>
</dbReference>
<evidence type="ECO:0000256" key="3">
    <source>
        <dbReference type="RuleBase" id="RU366025"/>
    </source>
</evidence>
<dbReference type="InterPro" id="IPR001763">
    <property type="entry name" value="Rhodanese-like_dom"/>
</dbReference>
<dbReference type="OMA" id="YKYDDHE"/>
<dbReference type="InterPro" id="IPR038765">
    <property type="entry name" value="Papain-like_cys_pep_sf"/>
</dbReference>
<dbReference type="EMBL" id="KK853083">
    <property type="protein sequence ID" value="KDR11612.1"/>
    <property type="molecule type" value="Genomic_DNA"/>
</dbReference>
<keyword evidence="3" id="KW-0788">Thiol protease</keyword>
<dbReference type="SUPFAM" id="SSF140856">
    <property type="entry name" value="USP8 N-terminal domain-like"/>
    <property type="match status" value="1"/>
</dbReference>
<sequence length="966" mass="110567">MPETKLKPLYIGKSISDLKVLYNVDEFIKGKKATMLCNSADKLLETAKKCRRSGDEELSYVQYMKYLTVVTVIQKSHEYQKEKDYLNNLLGSQNVKTALDITEKLAISLEQRYKLLNEQQKIEAEQLVEEEREAMEELKRKQVNLEKPTEDTSLVNGMPGANDVSISSRQLYSLLNEKKMNILILDSRPATCYAESRMTVGNCINVPEKIVEAGRSAAALEKSLPPESKLAWGKRKDADLVVLLDWFTTEKSHQPGTNLYTLKSILIKWDPDIIYKSAPLILEGGYEEWLLKYPMLTTNSQVKPPHNPGLSEMDDLLDDVEYPNLMDASQPVIDRASKPPSCASGSLTADSMNSVQVVTQDSVSEVHSKVFSSSSDRTSSIVRPSVDRGSKAAALQTYKERSEAVTELLRAKGLAIKSQVMEESKLEADKEWEVLRISKEKEAEEERTKLLQNREEELLLSISKLEENLQAEEIEKQLLKDKLEHSKQLEEAAEKAQSQKKEAEAKEEDVKQLVKEQEGRKASEERQRMKDAEQTKKLEEEKQKERESQEHEKGTYYTQLKNDEPSRSGIMKRSHSSPNIAQLVEDLDVGVKHKPPQFDRKIKPLQKPQPSEINAARQRDFSAVYGNKGHGITGLKNLGNTCYMNSIIQCINNTTPLVRYFCLGDYHEDVNHHNNSTQGEVAEEVAAVVRALWSGEFRSITCRDLKRVVGQHRKQFQGYEQQDSHEFFTILMDWLHEDLNKRSRKSPLKETSNDNLSPADQAWDKFRRCNVSLIRNLFYGQQKSTVRCCKCSEESETYEAFSDLSLPLPSSSNKCSLNECIKLYLYGEKISGWNCPSCKEKRDAIKKFDIQKLPPILVIHLNRFYHDGWWRKRQTYVDFPFHLDMSQFTLVPGQRYVSYDLYGISNHYGTMEGGHYTAYCKNAEYGKWYKFDDHEVSEISNNSVRSGAAYILFYSSVEYKVPGNSS</sequence>
<protein>
    <recommendedName>
        <fullName evidence="3">Ubiquitin carboxyl-terminal hydrolase</fullName>
        <ecNumber evidence="3">3.4.19.12</ecNumber>
    </recommendedName>
</protein>
<dbReference type="FunCoup" id="A0A067QS86">
    <property type="interactions" value="1117"/>
</dbReference>
<keyword evidence="3 8" id="KW-0378">Hydrolase</keyword>
<gene>
    <name evidence="8" type="ORF">L798_13938</name>
</gene>
<dbReference type="InterPro" id="IPR018200">
    <property type="entry name" value="USP_CS"/>
</dbReference>
<dbReference type="Pfam" id="PF00443">
    <property type="entry name" value="UCH"/>
    <property type="match status" value="1"/>
</dbReference>
<dbReference type="CDD" id="cd02674">
    <property type="entry name" value="Peptidase_C19R"/>
    <property type="match status" value="1"/>
</dbReference>
<dbReference type="InParanoid" id="A0A067QS86"/>
<dbReference type="InterPro" id="IPR028889">
    <property type="entry name" value="USP"/>
</dbReference>
<dbReference type="PROSITE" id="PS00972">
    <property type="entry name" value="USP_1"/>
    <property type="match status" value="1"/>
</dbReference>
<dbReference type="GO" id="GO:0004843">
    <property type="term" value="F:cysteine-type deubiquitinase activity"/>
    <property type="evidence" value="ECO:0007669"/>
    <property type="project" value="UniProtKB-UniRule"/>
</dbReference>
<dbReference type="Gene3D" id="3.90.70.10">
    <property type="entry name" value="Cysteine proteinases"/>
    <property type="match status" value="1"/>
</dbReference>
<dbReference type="PROSITE" id="PS00973">
    <property type="entry name" value="USP_2"/>
    <property type="match status" value="1"/>
</dbReference>
<dbReference type="SUPFAM" id="SSF52821">
    <property type="entry name" value="Rhodanese/Cell cycle control phosphatase"/>
    <property type="match status" value="1"/>
</dbReference>